<sequence length="130" mass="13949">MKDIILGTSHTLSTTVTEEKLACNMKSGSLPVFATPAMAALMEETAAAALSLFLDEGETSVGTALDLKHTAATPLGMKVTATAEIIEVDRRRVTFQVTVRDEQEKIGSARHDRFIVGAEKFLAKANAKNQ</sequence>
<gene>
    <name evidence="4" type="ORF">IAC43_04960</name>
</gene>
<dbReference type="EMBL" id="DVLW01000131">
    <property type="protein sequence ID" value="HIT94513.1"/>
    <property type="molecule type" value="Genomic_DNA"/>
</dbReference>
<dbReference type="Proteomes" id="UP000824160">
    <property type="component" value="Unassembled WGS sequence"/>
</dbReference>
<feature type="active site" evidence="1">
    <location>
        <position position="43"/>
    </location>
</feature>
<evidence type="ECO:0000313" key="5">
    <source>
        <dbReference type="Proteomes" id="UP000824160"/>
    </source>
</evidence>
<reference evidence="4" key="2">
    <citation type="journal article" date="2021" name="PeerJ">
        <title>Extensive microbial diversity within the chicken gut microbiome revealed by metagenomics and culture.</title>
        <authorList>
            <person name="Gilroy R."/>
            <person name="Ravi A."/>
            <person name="Getino M."/>
            <person name="Pursley I."/>
            <person name="Horton D.L."/>
            <person name="Alikhan N.F."/>
            <person name="Baker D."/>
            <person name="Gharbi K."/>
            <person name="Hall N."/>
            <person name="Watson M."/>
            <person name="Adriaenssens E.M."/>
            <person name="Foster-Nyarko E."/>
            <person name="Jarju S."/>
            <person name="Secka A."/>
            <person name="Antonio M."/>
            <person name="Oren A."/>
            <person name="Chaudhuri R.R."/>
            <person name="La Ragione R."/>
            <person name="Hildebrand F."/>
            <person name="Pallen M.J."/>
        </authorList>
    </citation>
    <scope>NUCLEOTIDE SEQUENCE</scope>
    <source>
        <strain evidence="4">ChiBcec7-5410</strain>
    </source>
</reference>
<dbReference type="SUPFAM" id="SSF54637">
    <property type="entry name" value="Thioesterase/thiol ester dehydrase-isomerase"/>
    <property type="match status" value="1"/>
</dbReference>
<feature type="binding site" evidence="2">
    <location>
        <position position="113"/>
    </location>
    <ligand>
        <name>substrate</name>
    </ligand>
</feature>
<dbReference type="PANTHER" id="PTHR36934:SF1">
    <property type="entry name" value="THIOESTERASE DOMAIN-CONTAINING PROTEIN"/>
    <property type="match status" value="1"/>
</dbReference>
<evidence type="ECO:0000259" key="3">
    <source>
        <dbReference type="Pfam" id="PF22636"/>
    </source>
</evidence>
<dbReference type="Gene3D" id="3.10.129.10">
    <property type="entry name" value="Hotdog Thioesterase"/>
    <property type="match status" value="1"/>
</dbReference>
<feature type="binding site" evidence="2">
    <location>
        <position position="62"/>
    </location>
    <ligand>
        <name>CoA</name>
        <dbReference type="ChEBI" id="CHEBI:57287"/>
    </ligand>
</feature>
<proteinExistence type="predicted"/>
<dbReference type="Pfam" id="PF22636">
    <property type="entry name" value="FlK"/>
    <property type="match status" value="1"/>
</dbReference>
<reference evidence="4" key="1">
    <citation type="submission" date="2020-10" db="EMBL/GenBank/DDBJ databases">
        <authorList>
            <person name="Gilroy R."/>
        </authorList>
    </citation>
    <scope>NUCLEOTIDE SEQUENCE</scope>
    <source>
        <strain evidence="4">ChiBcec7-5410</strain>
    </source>
</reference>
<accession>A0A9D1KQZ1</accession>
<feature type="domain" description="Fluoroacetyl-CoA-specific thioesterase-like" evidence="3">
    <location>
        <begin position="16"/>
        <end position="117"/>
    </location>
</feature>
<dbReference type="InterPro" id="IPR054485">
    <property type="entry name" value="FlK-like_dom"/>
</dbReference>
<dbReference type="InterPro" id="IPR029069">
    <property type="entry name" value="HotDog_dom_sf"/>
</dbReference>
<organism evidence="4 5">
    <name type="scientific">Candidatus Faecivivens stercoripullorum</name>
    <dbReference type="NCBI Taxonomy" id="2840805"/>
    <lineage>
        <taxon>Bacteria</taxon>
        <taxon>Bacillati</taxon>
        <taxon>Bacillota</taxon>
        <taxon>Clostridia</taxon>
        <taxon>Eubacteriales</taxon>
        <taxon>Oscillospiraceae</taxon>
        <taxon>Oscillospiraceae incertae sedis</taxon>
        <taxon>Candidatus Faecivivens</taxon>
    </lineage>
</organism>
<dbReference type="PIRSF" id="PIRSF014972">
    <property type="entry name" value="FlK"/>
    <property type="match status" value="1"/>
</dbReference>
<dbReference type="AlphaFoldDB" id="A0A9D1KQZ1"/>
<name>A0A9D1KQZ1_9FIRM</name>
<protein>
    <submittedName>
        <fullName evidence="4">Thioesterase family protein</fullName>
    </submittedName>
</protein>
<dbReference type="CDD" id="cd03443">
    <property type="entry name" value="PaaI_thioesterase"/>
    <property type="match status" value="1"/>
</dbReference>
<feature type="binding site" evidence="2">
    <location>
        <position position="62"/>
    </location>
    <ligand>
        <name>substrate</name>
    </ligand>
</feature>
<evidence type="ECO:0000256" key="1">
    <source>
        <dbReference type="PIRSR" id="PIRSR014972-1"/>
    </source>
</evidence>
<evidence type="ECO:0000256" key="2">
    <source>
        <dbReference type="PIRSR" id="PIRSR014972-2"/>
    </source>
</evidence>
<dbReference type="InterPro" id="IPR025540">
    <property type="entry name" value="FlK"/>
</dbReference>
<dbReference type="PANTHER" id="PTHR36934">
    <property type="entry name" value="BLR0278 PROTEIN"/>
    <property type="match status" value="1"/>
</dbReference>
<evidence type="ECO:0000313" key="4">
    <source>
        <dbReference type="EMBL" id="HIT94513.1"/>
    </source>
</evidence>
<feature type="active site" evidence="1">
    <location>
        <position position="69"/>
    </location>
</feature>
<feature type="active site" evidence="1">
    <location>
        <position position="35"/>
    </location>
</feature>
<comment type="caution">
    <text evidence="4">The sequence shown here is derived from an EMBL/GenBank/DDBJ whole genome shotgun (WGS) entry which is preliminary data.</text>
</comment>